<dbReference type="InterPro" id="IPR001202">
    <property type="entry name" value="WW_dom"/>
</dbReference>
<protein>
    <recommendedName>
        <fullName evidence="7">WW domain-containing protein</fullName>
    </recommendedName>
</protein>
<proteinExistence type="predicted"/>
<gene>
    <name evidence="5" type="ORF">Mgra_00004178</name>
</gene>
<dbReference type="Gene3D" id="2.30.29.30">
    <property type="entry name" value="Pleckstrin-homology domain (PH domain)/Phosphotyrosine-binding domain (PTB)"/>
    <property type="match status" value="1"/>
</dbReference>
<comment type="caution">
    <text evidence="5">The sequence shown here is derived from an EMBL/GenBank/DDBJ whole genome shotgun (WGS) entry which is preliminary data.</text>
</comment>
<dbReference type="GO" id="GO:0005737">
    <property type="term" value="C:cytoplasm"/>
    <property type="evidence" value="ECO:0007669"/>
    <property type="project" value="TreeGrafter"/>
</dbReference>
<feature type="domain" description="WW" evidence="4">
    <location>
        <begin position="79"/>
        <end position="112"/>
    </location>
</feature>
<dbReference type="SMART" id="SM00456">
    <property type="entry name" value="WW"/>
    <property type="match status" value="1"/>
</dbReference>
<evidence type="ECO:0000256" key="1">
    <source>
        <dbReference type="ARBA" id="ARBA00022468"/>
    </source>
</evidence>
<accession>A0A8S9ZST3</accession>
<feature type="compositionally biased region" description="Basic and acidic residues" evidence="2">
    <location>
        <begin position="1"/>
        <end position="12"/>
    </location>
</feature>
<dbReference type="Pfam" id="PF00397">
    <property type="entry name" value="WW"/>
    <property type="match status" value="1"/>
</dbReference>
<evidence type="ECO:0008006" key="7">
    <source>
        <dbReference type="Google" id="ProtNLM"/>
    </source>
</evidence>
<feature type="region of interest" description="Disordered" evidence="2">
    <location>
        <begin position="1"/>
        <end position="44"/>
    </location>
</feature>
<dbReference type="EMBL" id="JABEBT010000030">
    <property type="protein sequence ID" value="KAF7636393.1"/>
    <property type="molecule type" value="Genomic_DNA"/>
</dbReference>
<dbReference type="Proteomes" id="UP000605970">
    <property type="component" value="Unassembled WGS sequence"/>
</dbReference>
<evidence type="ECO:0000313" key="6">
    <source>
        <dbReference type="Proteomes" id="UP000605970"/>
    </source>
</evidence>
<dbReference type="InterPro" id="IPR050729">
    <property type="entry name" value="Rho-GAP"/>
</dbReference>
<dbReference type="InterPro" id="IPR036020">
    <property type="entry name" value="WW_dom_sf"/>
</dbReference>
<dbReference type="CDD" id="cd00201">
    <property type="entry name" value="WW"/>
    <property type="match status" value="1"/>
</dbReference>
<dbReference type="AlphaFoldDB" id="A0A8S9ZST3"/>
<evidence type="ECO:0000313" key="5">
    <source>
        <dbReference type="EMBL" id="KAF7636393.1"/>
    </source>
</evidence>
<keyword evidence="1" id="KW-0343">GTPase activation</keyword>
<feature type="compositionally biased region" description="Polar residues" evidence="2">
    <location>
        <begin position="19"/>
        <end position="29"/>
    </location>
</feature>
<organism evidence="5 6">
    <name type="scientific">Meloidogyne graminicola</name>
    <dbReference type="NCBI Taxonomy" id="189291"/>
    <lineage>
        <taxon>Eukaryota</taxon>
        <taxon>Metazoa</taxon>
        <taxon>Ecdysozoa</taxon>
        <taxon>Nematoda</taxon>
        <taxon>Chromadorea</taxon>
        <taxon>Rhabditida</taxon>
        <taxon>Tylenchina</taxon>
        <taxon>Tylenchomorpha</taxon>
        <taxon>Tylenchoidea</taxon>
        <taxon>Meloidogynidae</taxon>
        <taxon>Meloidogyninae</taxon>
        <taxon>Meloidogyne</taxon>
    </lineage>
</organism>
<sequence length="457" mass="52596">MDSLETRFRHELSEDESTYENTECNSSNDFLPKSHNDSNDNNNSTIYANFGEISRLKELQEIDRRPYPPFPDPSSSPLRIIANGWREYRTLGGRSYYFHPINKICQWKPPRTTLKFYSQQEDMEPVFATNFAHQNLYPSTSIESADFAELPLLNNFKKRIGSFKTNEMHKSVIVESNEAIGVNKPGLMSHSLDEVTGQSKFPSDLKSSDNITDCSHFDNTSQCHKDTELRHGFLEKCKLAENGVKLKRKDWASAYAYLYIGHLLFYKDQKSAEKHGKHYPAPLDVCDLRDAIVSFIEDDKKHRDKRRKHVISLLLPTKTEYQFSSNEEEINDWFYALRQAITSAPAPKISANKIICDWNGSLQRSIRHKRDSAGSTFGIGKTTLHNSIKSRLKPSSTKTISDEHFSSSIDNNTVEVVPPAKATIIERLFCFFSVQDLQWNLSEKEEFINQNLYLEVH</sequence>
<dbReference type="Pfam" id="PF00169">
    <property type="entry name" value="PH"/>
    <property type="match status" value="1"/>
</dbReference>
<dbReference type="InterPro" id="IPR001849">
    <property type="entry name" value="PH_domain"/>
</dbReference>
<dbReference type="PROSITE" id="PS50003">
    <property type="entry name" value="PH_DOMAIN"/>
    <property type="match status" value="1"/>
</dbReference>
<dbReference type="PANTHER" id="PTHR23176:SF129">
    <property type="entry name" value="RHO GTPASE ACTIVATING PROTEIN AT 16F, ISOFORM E-RELATED"/>
    <property type="match status" value="1"/>
</dbReference>
<dbReference type="OrthoDB" id="79452at2759"/>
<feature type="domain" description="PH" evidence="3">
    <location>
        <begin position="227"/>
        <end position="342"/>
    </location>
</feature>
<keyword evidence="6" id="KW-1185">Reference proteome</keyword>
<evidence type="ECO:0000256" key="2">
    <source>
        <dbReference type="SAM" id="MobiDB-lite"/>
    </source>
</evidence>
<dbReference type="SUPFAM" id="SSF51045">
    <property type="entry name" value="WW domain"/>
    <property type="match status" value="1"/>
</dbReference>
<dbReference type="GO" id="GO:0005096">
    <property type="term" value="F:GTPase activator activity"/>
    <property type="evidence" value="ECO:0007669"/>
    <property type="project" value="UniProtKB-KW"/>
</dbReference>
<dbReference type="PANTHER" id="PTHR23176">
    <property type="entry name" value="RHO/RAC/CDC GTPASE-ACTIVATING PROTEIN"/>
    <property type="match status" value="1"/>
</dbReference>
<evidence type="ECO:0000259" key="3">
    <source>
        <dbReference type="PROSITE" id="PS50003"/>
    </source>
</evidence>
<dbReference type="SUPFAM" id="SSF50729">
    <property type="entry name" value="PH domain-like"/>
    <property type="match status" value="1"/>
</dbReference>
<evidence type="ECO:0000259" key="4">
    <source>
        <dbReference type="PROSITE" id="PS50020"/>
    </source>
</evidence>
<name>A0A8S9ZST3_9BILA</name>
<dbReference type="Gene3D" id="2.20.70.10">
    <property type="match status" value="1"/>
</dbReference>
<dbReference type="SMART" id="SM00233">
    <property type="entry name" value="PH"/>
    <property type="match status" value="1"/>
</dbReference>
<reference evidence="5" key="1">
    <citation type="journal article" date="2020" name="Ecol. Evol.">
        <title>Genome structure and content of the rice root-knot nematode (Meloidogyne graminicola).</title>
        <authorList>
            <person name="Phan N.T."/>
            <person name="Danchin E.G.J."/>
            <person name="Klopp C."/>
            <person name="Perfus-Barbeoch L."/>
            <person name="Kozlowski D.K."/>
            <person name="Koutsovoulos G.D."/>
            <person name="Lopez-Roques C."/>
            <person name="Bouchez O."/>
            <person name="Zahm M."/>
            <person name="Besnard G."/>
            <person name="Bellafiore S."/>
        </authorList>
    </citation>
    <scope>NUCLEOTIDE SEQUENCE</scope>
    <source>
        <strain evidence="5">VN-18</strain>
    </source>
</reference>
<dbReference type="PROSITE" id="PS50020">
    <property type="entry name" value="WW_DOMAIN_2"/>
    <property type="match status" value="1"/>
</dbReference>
<dbReference type="InterPro" id="IPR011993">
    <property type="entry name" value="PH-like_dom_sf"/>
</dbReference>